<keyword evidence="3" id="KW-0693">Viral RNA replication</keyword>
<protein>
    <recommendedName>
        <fullName evidence="1">RNA-directed RNA polymerase</fullName>
        <ecNumber evidence="1">2.7.7.48</ecNumber>
    </recommendedName>
    <alternativeName>
        <fullName evidence="4">RNA replicase beta chain</fullName>
    </alternativeName>
</protein>
<keyword evidence="6" id="KW-0460">Magnesium</keyword>
<evidence type="ECO:0000256" key="2">
    <source>
        <dbReference type="ARBA" id="ARBA00022741"/>
    </source>
</evidence>
<dbReference type="GO" id="GO:0046872">
    <property type="term" value="F:metal ion binding"/>
    <property type="evidence" value="ECO:0007669"/>
    <property type="project" value="UniProtKB-KW"/>
</dbReference>
<reference evidence="8" key="1">
    <citation type="submission" date="2020-01" db="EMBL/GenBank/DDBJ databases">
        <title>Sustained virome diversity in Antarctic penguins and their ticks: geographical connectedness and no evidence for low pathogen pressure.</title>
        <authorList>
            <person name="Wille M."/>
            <person name="Harvey E."/>
            <person name="Shi M."/>
            <person name="Gonzalez-Acuna D."/>
            <person name="Holmes E.C."/>
            <person name="Hurt A.C."/>
        </authorList>
    </citation>
    <scope>NUCLEOTIDE SEQUENCE</scope>
    <source>
        <strain evidence="8">Antarctic83</strain>
    </source>
</reference>
<evidence type="ECO:0000256" key="4">
    <source>
        <dbReference type="ARBA" id="ARBA00030248"/>
    </source>
</evidence>
<dbReference type="GO" id="GO:0000166">
    <property type="term" value="F:nucleotide binding"/>
    <property type="evidence" value="ECO:0007669"/>
    <property type="project" value="UniProtKB-KW"/>
</dbReference>
<dbReference type="InterPro" id="IPR005093">
    <property type="entry name" value="RNArep_beta"/>
</dbReference>
<keyword evidence="2" id="KW-0547">Nucleotide-binding</keyword>
<feature type="binding site" evidence="6">
    <location>
        <position position="378"/>
    </location>
    <ligand>
        <name>Mg(2+)</name>
        <dbReference type="ChEBI" id="CHEBI:18420"/>
        <label>2</label>
    </ligand>
</feature>
<dbReference type="GO" id="GO:0039694">
    <property type="term" value="P:viral RNA genome replication"/>
    <property type="evidence" value="ECO:0007669"/>
    <property type="project" value="InterPro"/>
</dbReference>
<dbReference type="Pfam" id="PF03431">
    <property type="entry name" value="RNA_replicase_B"/>
    <property type="match status" value="1"/>
</dbReference>
<keyword evidence="6" id="KW-0479">Metal-binding</keyword>
<feature type="binding site" evidence="6">
    <location>
        <position position="296"/>
    </location>
    <ligand>
        <name>Mg(2+)</name>
        <dbReference type="ChEBI" id="CHEBI:18420"/>
        <label>2</label>
    </ligand>
</feature>
<evidence type="ECO:0000256" key="1">
    <source>
        <dbReference type="ARBA" id="ARBA00012494"/>
    </source>
</evidence>
<comment type="cofactor">
    <cofactor evidence="6">
        <name>Mg(2+)</name>
        <dbReference type="ChEBI" id="CHEBI:18420"/>
    </cofactor>
    <text evidence="6">Binds 2 Mg(2+) per subunit.</text>
</comment>
<dbReference type="InterPro" id="IPR007096">
    <property type="entry name" value="RNA-dir_Rpol_cat_phage"/>
</dbReference>
<keyword evidence="8" id="KW-0548">Nucleotidyltransferase</keyword>
<feature type="binding site" evidence="6">
    <location>
        <position position="379"/>
    </location>
    <ligand>
        <name>Mg(2+)</name>
        <dbReference type="ChEBI" id="CHEBI:18420"/>
        <label>2</label>
    </ligand>
</feature>
<keyword evidence="8" id="KW-0808">Transferase</keyword>
<feature type="domain" description="RdRp catalytic" evidence="7">
    <location>
        <begin position="276"/>
        <end position="410"/>
    </location>
</feature>
<evidence type="ECO:0000313" key="8">
    <source>
        <dbReference type="EMBL" id="QIS88035.1"/>
    </source>
</evidence>
<evidence type="ECO:0000256" key="3">
    <source>
        <dbReference type="ARBA" id="ARBA00022953"/>
    </source>
</evidence>
<evidence type="ECO:0000256" key="5">
    <source>
        <dbReference type="ARBA" id="ARBA00048744"/>
    </source>
</evidence>
<dbReference type="EC" id="2.7.7.48" evidence="1"/>
<keyword evidence="8" id="KW-0696">RNA-directed RNA polymerase</keyword>
<proteinExistence type="predicted"/>
<evidence type="ECO:0000256" key="6">
    <source>
        <dbReference type="PIRSR" id="PIRSR605093-1"/>
    </source>
</evidence>
<evidence type="ECO:0000259" key="7">
    <source>
        <dbReference type="PROSITE" id="PS50522"/>
    </source>
</evidence>
<comment type="catalytic activity">
    <reaction evidence="5">
        <text>RNA(n) + a ribonucleoside 5'-triphosphate = RNA(n+1) + diphosphate</text>
        <dbReference type="Rhea" id="RHEA:21248"/>
        <dbReference type="Rhea" id="RHEA-COMP:14527"/>
        <dbReference type="Rhea" id="RHEA-COMP:17342"/>
        <dbReference type="ChEBI" id="CHEBI:33019"/>
        <dbReference type="ChEBI" id="CHEBI:61557"/>
        <dbReference type="ChEBI" id="CHEBI:140395"/>
        <dbReference type="EC" id="2.7.7.48"/>
    </reaction>
</comment>
<dbReference type="EMBL" id="MT025148">
    <property type="protein sequence ID" value="QIS88035.1"/>
    <property type="molecule type" value="Genomic_RNA"/>
</dbReference>
<accession>A0A6H0DIN1</accession>
<name>A0A6H0DIN1_9VIRU</name>
<sequence>MSKRNNKMSDWKQRRREKKENLQLKALLHFLEECNTPRSLSYSLLLNASIKGDTAATKQIQDLDLDVSMYVEGEFDRFSLDYQADKLVKSFTGYKDVPESERQLAALRKFIEAEKVNRDRNDLFSRSDLVIREIVGMRVWNTLLEAQSLVAHVLGNLEPETLVGRHGSGATAAARGVDSDLHNKLLFSDATAKALEYIERHLADASPYIMGALAQKQTVAGSRMIFVPKTSFIERIIALEPTLNMWLQEAAGDMIKKKLTKVGIYIDRGGPFLTTDLHGSLAEWSSAGHADLATLDLSSASDRWAVNVVKFLLRKTDPRWTQLLLAARSPKIMIEDRYFTLQMYASMGNATTFPVETLLFWAIAQACNSRGLVSVYGDDIICESNDAQYVAEVLTTLGHKINTEKSYSSGLFRESCGFDYFQGKRIFKAKHKNTRGVPYDFVHIQLHNMYWRLGSVPTCEGMVDPRHARVCNRIRGWHGNAKSIPCVPHKYGDVGWHSMQENWKIKRKSWIYTVEGKLFGAIPTNFNTEIGDNNLYEYGASLAMTYALTGGMSLFSSKCAKRRWKKVNLSIS</sequence>
<dbReference type="PROSITE" id="PS50522">
    <property type="entry name" value="RDRP_PHAGE"/>
    <property type="match status" value="1"/>
</dbReference>
<dbReference type="GO" id="GO:0003968">
    <property type="term" value="F:RNA-directed RNA polymerase activity"/>
    <property type="evidence" value="ECO:0007669"/>
    <property type="project" value="UniProtKB-KW"/>
</dbReference>
<organism evidence="8">
    <name type="scientific">Larsen virus</name>
    <dbReference type="NCBI Taxonomy" id="2707233"/>
    <lineage>
        <taxon>Viruses</taxon>
        <taxon>Riboviria</taxon>
    </lineage>
</organism>